<dbReference type="EMBL" id="CM031822">
    <property type="protein sequence ID" value="KAG6629999.1"/>
    <property type="molecule type" value="Genomic_DNA"/>
</dbReference>
<evidence type="ECO:0000259" key="2">
    <source>
        <dbReference type="PROSITE" id="PS51393"/>
    </source>
</evidence>
<keyword evidence="1" id="KW-0223">Dioxygenase</keyword>
<dbReference type="InterPro" id="IPR000907">
    <property type="entry name" value="LipOase"/>
</dbReference>
<dbReference type="Pfam" id="PF00305">
    <property type="entry name" value="Lipoxygenase"/>
    <property type="match status" value="1"/>
</dbReference>
<feature type="domain" description="Lipoxygenase" evidence="2">
    <location>
        <begin position="1"/>
        <end position="103"/>
    </location>
</feature>
<dbReference type="GO" id="GO:0034440">
    <property type="term" value="P:lipid oxidation"/>
    <property type="evidence" value="ECO:0007669"/>
    <property type="project" value="InterPro"/>
</dbReference>
<sequence length="103" mass="11796">MLWLKKYLSMQVAPLSLHSQLENIPWKSLPTDPIRRGMAVEDPTAPHGLRLTIKDYPYANDGLILWDSMSTTTTLTLALWSMIKSSNHGGRKFEQLDLLSKWQ</sequence>
<dbReference type="GO" id="GO:0016702">
    <property type="term" value="F:oxidoreductase activity, acting on single donors with incorporation of molecular oxygen, incorporation of two atoms of oxygen"/>
    <property type="evidence" value="ECO:0007669"/>
    <property type="project" value="InterPro"/>
</dbReference>
<keyword evidence="1" id="KW-0560">Oxidoreductase</keyword>
<protein>
    <recommendedName>
        <fullName evidence="2">Lipoxygenase domain-containing protein</fullName>
    </recommendedName>
</protein>
<comment type="caution">
    <text evidence="3">The sequence shown here is derived from an EMBL/GenBank/DDBJ whole genome shotgun (WGS) entry which is preliminary data.</text>
</comment>
<proteinExistence type="predicted"/>
<gene>
    <name evidence="3" type="ORF">CIPAW_14G124300</name>
</gene>
<dbReference type="InterPro" id="IPR013819">
    <property type="entry name" value="LipOase_C"/>
</dbReference>
<name>A0A8T1NEE0_CARIL</name>
<dbReference type="PROSITE" id="PS51393">
    <property type="entry name" value="LIPOXYGENASE_3"/>
    <property type="match status" value="1"/>
</dbReference>
<organism evidence="3 4">
    <name type="scientific">Carya illinoinensis</name>
    <name type="common">Pecan</name>
    <dbReference type="NCBI Taxonomy" id="32201"/>
    <lineage>
        <taxon>Eukaryota</taxon>
        <taxon>Viridiplantae</taxon>
        <taxon>Streptophyta</taxon>
        <taxon>Embryophyta</taxon>
        <taxon>Tracheophyta</taxon>
        <taxon>Spermatophyta</taxon>
        <taxon>Magnoliopsida</taxon>
        <taxon>eudicotyledons</taxon>
        <taxon>Gunneridae</taxon>
        <taxon>Pentapetalae</taxon>
        <taxon>rosids</taxon>
        <taxon>fabids</taxon>
        <taxon>Fagales</taxon>
        <taxon>Juglandaceae</taxon>
        <taxon>Carya</taxon>
    </lineage>
</organism>
<dbReference type="PANTHER" id="PTHR11771">
    <property type="entry name" value="LIPOXYGENASE"/>
    <property type="match status" value="1"/>
</dbReference>
<evidence type="ECO:0000313" key="3">
    <source>
        <dbReference type="EMBL" id="KAG6629999.1"/>
    </source>
</evidence>
<dbReference type="GO" id="GO:0046872">
    <property type="term" value="F:metal ion binding"/>
    <property type="evidence" value="ECO:0007669"/>
    <property type="project" value="InterPro"/>
</dbReference>
<evidence type="ECO:0000256" key="1">
    <source>
        <dbReference type="ARBA" id="ARBA00022964"/>
    </source>
</evidence>
<evidence type="ECO:0000313" key="4">
    <source>
        <dbReference type="Proteomes" id="UP000811609"/>
    </source>
</evidence>
<accession>A0A8T1NEE0</accession>
<reference evidence="3" key="1">
    <citation type="submission" date="2020-12" db="EMBL/GenBank/DDBJ databases">
        <title>WGS assembly of Carya illinoinensis cv. Pawnee.</title>
        <authorList>
            <person name="Platts A."/>
            <person name="Shu S."/>
            <person name="Wright S."/>
            <person name="Barry K."/>
            <person name="Edger P."/>
            <person name="Pires J.C."/>
            <person name="Schmutz J."/>
        </authorList>
    </citation>
    <scope>NUCLEOTIDE SEQUENCE</scope>
    <source>
        <tissue evidence="3">Leaf</tissue>
    </source>
</reference>
<keyword evidence="4" id="KW-1185">Reference proteome</keyword>
<dbReference type="Proteomes" id="UP000811609">
    <property type="component" value="Chromosome 14"/>
</dbReference>
<dbReference type="AlphaFoldDB" id="A0A8T1NEE0"/>